<dbReference type="Gramene" id="TVU11042">
    <property type="protein sequence ID" value="TVU11042"/>
    <property type="gene ID" value="EJB05_44604"/>
</dbReference>
<dbReference type="EMBL" id="RWGY01000039">
    <property type="protein sequence ID" value="TVU11042.1"/>
    <property type="molecule type" value="Genomic_DNA"/>
</dbReference>
<dbReference type="OrthoDB" id="662234at2759"/>
<gene>
    <name evidence="1" type="ORF">EJB05_44604</name>
</gene>
<comment type="caution">
    <text evidence="1">The sequence shown here is derived from an EMBL/GenBank/DDBJ whole genome shotgun (WGS) entry which is preliminary data.</text>
</comment>
<name>A0A5J9TIB7_9POAL</name>
<dbReference type="Proteomes" id="UP000324897">
    <property type="component" value="Chromosome 3"/>
</dbReference>
<evidence type="ECO:0000313" key="1">
    <source>
        <dbReference type="EMBL" id="TVU11042.1"/>
    </source>
</evidence>
<evidence type="ECO:0008006" key="3">
    <source>
        <dbReference type="Google" id="ProtNLM"/>
    </source>
</evidence>
<accession>A0A5J9TIB7</accession>
<reference evidence="1 2" key="1">
    <citation type="journal article" date="2019" name="Sci. Rep.">
        <title>A high-quality genome of Eragrostis curvula grass provides insights into Poaceae evolution and supports new strategies to enhance forage quality.</title>
        <authorList>
            <person name="Carballo J."/>
            <person name="Santos B.A.C.M."/>
            <person name="Zappacosta D."/>
            <person name="Garbus I."/>
            <person name="Selva J.P."/>
            <person name="Gallo C.A."/>
            <person name="Diaz A."/>
            <person name="Albertini E."/>
            <person name="Caccamo M."/>
            <person name="Echenique V."/>
        </authorList>
    </citation>
    <scope>NUCLEOTIDE SEQUENCE [LARGE SCALE GENOMIC DNA]</scope>
    <source>
        <strain evidence="2">cv. Victoria</strain>
        <tissue evidence="1">Leaf</tissue>
    </source>
</reference>
<dbReference type="AlphaFoldDB" id="A0A5J9TIB7"/>
<protein>
    <recommendedName>
        <fullName evidence="3">DUF295 domain-containing protein</fullName>
    </recommendedName>
</protein>
<sequence>MAALRGAARRLTRRYLSSSSTASFSAVAAVRPTLLGHFHHPTTTARPVMLRSKSAPVFQPHAADAPRLSLDFLPADCAAAGFTLFDSHRGLLLLLRPSGDAGGGPRFLVCDPISHRHALLPPLPASAFSDGEFAGAALLAPVAAAGDFEFRALCLTVHGDRPRLWLSAYSEGDEGACWLGMPPSRSFRIKWPLASMENHCVRAAGSLYWHVSNSESALALDTTTLDFSLLRAPAMIWDDLGFPSYRVGETPGDGRLCFATLDGQTLRLCARGTGGDDGWVLEREECLCEVLGAATDRPAFCAWLGDIDPGRTGKVFIRSFGYGHFSYDMDTGKLDRLTTDDGQDFGHPMFAYFAASDVYCPLIVLSISNA</sequence>
<organism evidence="1 2">
    <name type="scientific">Eragrostis curvula</name>
    <name type="common">weeping love grass</name>
    <dbReference type="NCBI Taxonomy" id="38414"/>
    <lineage>
        <taxon>Eukaryota</taxon>
        <taxon>Viridiplantae</taxon>
        <taxon>Streptophyta</taxon>
        <taxon>Embryophyta</taxon>
        <taxon>Tracheophyta</taxon>
        <taxon>Spermatophyta</taxon>
        <taxon>Magnoliopsida</taxon>
        <taxon>Liliopsida</taxon>
        <taxon>Poales</taxon>
        <taxon>Poaceae</taxon>
        <taxon>PACMAD clade</taxon>
        <taxon>Chloridoideae</taxon>
        <taxon>Eragrostideae</taxon>
        <taxon>Eragrostidinae</taxon>
        <taxon>Eragrostis</taxon>
    </lineage>
</organism>
<dbReference type="PANTHER" id="PTHR33207">
    <property type="entry name" value="F-BOX DOMAIN CONTAINING PROTEIN-RELATED"/>
    <property type="match status" value="1"/>
</dbReference>
<keyword evidence="2" id="KW-1185">Reference proteome</keyword>
<proteinExistence type="predicted"/>
<feature type="non-terminal residue" evidence="1">
    <location>
        <position position="1"/>
    </location>
</feature>
<evidence type="ECO:0000313" key="2">
    <source>
        <dbReference type="Proteomes" id="UP000324897"/>
    </source>
</evidence>